<dbReference type="Proteomes" id="UP000799536">
    <property type="component" value="Unassembled WGS sequence"/>
</dbReference>
<organism evidence="2 3">
    <name type="scientific">Delitschia confertaspora ATCC 74209</name>
    <dbReference type="NCBI Taxonomy" id="1513339"/>
    <lineage>
        <taxon>Eukaryota</taxon>
        <taxon>Fungi</taxon>
        <taxon>Dikarya</taxon>
        <taxon>Ascomycota</taxon>
        <taxon>Pezizomycotina</taxon>
        <taxon>Dothideomycetes</taxon>
        <taxon>Pleosporomycetidae</taxon>
        <taxon>Pleosporales</taxon>
        <taxon>Delitschiaceae</taxon>
        <taxon>Delitschia</taxon>
    </lineage>
</organism>
<feature type="region of interest" description="Disordered" evidence="1">
    <location>
        <begin position="105"/>
        <end position="124"/>
    </location>
</feature>
<sequence>MRIYSPSSKFDSTHCGYNTDFLSKVLEEDKRKLKKRTRSFATRVELKFEIHGKTENGWRSEQTAKLKPVTEGNNLLLEGYGNPVTRANGTARKLARGPRYPSYDSTTFDHFAHSPGTRPDEVMADTSQNYRSPQATSGRNAIPTMYGPHLYFRRSAQDNVKGQTVPRSFDEFVIDQCEDILQTSVSPMFGSEAEQLRHGNF</sequence>
<keyword evidence="3" id="KW-1185">Reference proteome</keyword>
<dbReference type="AlphaFoldDB" id="A0A9P4JJP6"/>
<reference evidence="2" key="1">
    <citation type="journal article" date="2020" name="Stud. Mycol.">
        <title>101 Dothideomycetes genomes: a test case for predicting lifestyles and emergence of pathogens.</title>
        <authorList>
            <person name="Haridas S."/>
            <person name="Albert R."/>
            <person name="Binder M."/>
            <person name="Bloem J."/>
            <person name="Labutti K."/>
            <person name="Salamov A."/>
            <person name="Andreopoulos B."/>
            <person name="Baker S."/>
            <person name="Barry K."/>
            <person name="Bills G."/>
            <person name="Bluhm B."/>
            <person name="Cannon C."/>
            <person name="Castanera R."/>
            <person name="Culley D."/>
            <person name="Daum C."/>
            <person name="Ezra D."/>
            <person name="Gonzalez J."/>
            <person name="Henrissat B."/>
            <person name="Kuo A."/>
            <person name="Liang C."/>
            <person name="Lipzen A."/>
            <person name="Lutzoni F."/>
            <person name="Magnuson J."/>
            <person name="Mondo S."/>
            <person name="Nolan M."/>
            <person name="Ohm R."/>
            <person name="Pangilinan J."/>
            <person name="Park H.-J."/>
            <person name="Ramirez L."/>
            <person name="Alfaro M."/>
            <person name="Sun H."/>
            <person name="Tritt A."/>
            <person name="Yoshinaga Y."/>
            <person name="Zwiers L.-H."/>
            <person name="Turgeon B."/>
            <person name="Goodwin S."/>
            <person name="Spatafora J."/>
            <person name="Crous P."/>
            <person name="Grigoriev I."/>
        </authorList>
    </citation>
    <scope>NUCLEOTIDE SEQUENCE</scope>
    <source>
        <strain evidence="2">ATCC 74209</strain>
    </source>
</reference>
<evidence type="ECO:0000313" key="3">
    <source>
        <dbReference type="Proteomes" id="UP000799536"/>
    </source>
</evidence>
<gene>
    <name evidence="2" type="ORF">GQ43DRAFT_434877</name>
</gene>
<evidence type="ECO:0000256" key="1">
    <source>
        <dbReference type="SAM" id="MobiDB-lite"/>
    </source>
</evidence>
<proteinExistence type="predicted"/>
<dbReference type="EMBL" id="ML994202">
    <property type="protein sequence ID" value="KAF2197758.1"/>
    <property type="molecule type" value="Genomic_DNA"/>
</dbReference>
<comment type="caution">
    <text evidence="2">The sequence shown here is derived from an EMBL/GenBank/DDBJ whole genome shotgun (WGS) entry which is preliminary data.</text>
</comment>
<evidence type="ECO:0000313" key="2">
    <source>
        <dbReference type="EMBL" id="KAF2197758.1"/>
    </source>
</evidence>
<protein>
    <submittedName>
        <fullName evidence="2">Uncharacterized protein</fullName>
    </submittedName>
</protein>
<name>A0A9P4JJP6_9PLEO</name>
<accession>A0A9P4JJP6</accession>